<accession>A0A1X3DHU7</accession>
<dbReference type="AlphaFoldDB" id="A0A1X3DHU7"/>
<dbReference type="Proteomes" id="UP000193303">
    <property type="component" value="Unassembled WGS sequence"/>
</dbReference>
<dbReference type="OrthoDB" id="8606209at2"/>
<dbReference type="InterPro" id="IPR006260">
    <property type="entry name" value="TonB/TolA_C"/>
</dbReference>
<dbReference type="GO" id="GO:0055085">
    <property type="term" value="P:transmembrane transport"/>
    <property type="evidence" value="ECO:0007669"/>
    <property type="project" value="InterPro"/>
</dbReference>
<dbReference type="RefSeq" id="WP_085359458.1">
    <property type="nucleotide sequence ID" value="NZ_MTAB01000014.1"/>
</dbReference>
<protein>
    <recommendedName>
        <fullName evidence="6">TonB C-terminal domain-containing protein</fullName>
    </recommendedName>
</protein>
<evidence type="ECO:0000256" key="3">
    <source>
        <dbReference type="ARBA" id="ARBA00022989"/>
    </source>
</evidence>
<evidence type="ECO:0000256" key="2">
    <source>
        <dbReference type="ARBA" id="ARBA00022692"/>
    </source>
</evidence>
<evidence type="ECO:0000256" key="5">
    <source>
        <dbReference type="SAM" id="SignalP"/>
    </source>
</evidence>
<feature type="domain" description="TonB C-terminal" evidence="6">
    <location>
        <begin position="40"/>
        <end position="103"/>
    </location>
</feature>
<keyword evidence="5" id="KW-0732">Signal</keyword>
<dbReference type="STRING" id="1931275.BV914_09420"/>
<comment type="subcellular location">
    <subcellularLocation>
        <location evidence="1">Membrane</location>
        <topology evidence="1">Single-pass membrane protein</topology>
    </subcellularLocation>
</comment>
<evidence type="ECO:0000256" key="1">
    <source>
        <dbReference type="ARBA" id="ARBA00004167"/>
    </source>
</evidence>
<reference evidence="8" key="1">
    <citation type="submission" date="2017-01" db="EMBL/GenBank/DDBJ databases">
        <authorList>
            <person name="Mah S.A."/>
            <person name="Swanson W.J."/>
            <person name="Moy G.W."/>
            <person name="Vacquier V.D."/>
        </authorList>
    </citation>
    <scope>NUCLEOTIDE SEQUENCE [LARGE SCALE GENOMIC DNA]</scope>
    <source>
        <strain evidence="8">124861</strain>
    </source>
</reference>
<dbReference type="SUPFAM" id="SSF74653">
    <property type="entry name" value="TolA/TonB C-terminal domain"/>
    <property type="match status" value="1"/>
</dbReference>
<gene>
    <name evidence="7" type="ORF">BV912_07125</name>
</gene>
<evidence type="ECO:0000256" key="4">
    <source>
        <dbReference type="ARBA" id="ARBA00023136"/>
    </source>
</evidence>
<keyword evidence="2" id="KW-0812">Transmembrane</keyword>
<dbReference type="Pfam" id="PF03544">
    <property type="entry name" value="TonB_C"/>
    <property type="match status" value="1"/>
</dbReference>
<feature type="chain" id="PRO_5012100735" description="TonB C-terminal domain-containing protein" evidence="5">
    <location>
        <begin position="25"/>
        <end position="116"/>
    </location>
</feature>
<feature type="signal peptide" evidence="5">
    <location>
        <begin position="1"/>
        <end position="24"/>
    </location>
</feature>
<dbReference type="Gene3D" id="3.30.1150.10">
    <property type="match status" value="1"/>
</dbReference>
<dbReference type="NCBIfam" id="TIGR01352">
    <property type="entry name" value="tonB_Cterm"/>
    <property type="match status" value="1"/>
</dbReference>
<sequence>MKFKRALSSVFAFILFSAAQTGFAQDIAFHQKASEAVNPIVGNLALSIDIDASGQVNGARVVRSSGSKQIDAQAVTWIRTQHLRPVTMNGDPINFSAIKEINFSQPAPVQHAGLKR</sequence>
<evidence type="ECO:0000259" key="6">
    <source>
        <dbReference type="Pfam" id="PF03544"/>
    </source>
</evidence>
<dbReference type="InterPro" id="IPR037682">
    <property type="entry name" value="TonB_C"/>
</dbReference>
<keyword evidence="3" id="KW-1133">Transmembrane helix</keyword>
<evidence type="ECO:0000313" key="7">
    <source>
        <dbReference type="EMBL" id="OSI20800.1"/>
    </source>
</evidence>
<organism evidence="7 8">
    <name type="scientific">Neisseria dumasiana</name>
    <dbReference type="NCBI Taxonomy" id="1931275"/>
    <lineage>
        <taxon>Bacteria</taxon>
        <taxon>Pseudomonadati</taxon>
        <taxon>Pseudomonadota</taxon>
        <taxon>Betaproteobacteria</taxon>
        <taxon>Neisseriales</taxon>
        <taxon>Neisseriaceae</taxon>
        <taxon>Neisseria</taxon>
    </lineage>
</organism>
<dbReference type="EMBL" id="MTAB01000014">
    <property type="protein sequence ID" value="OSI20800.1"/>
    <property type="molecule type" value="Genomic_DNA"/>
</dbReference>
<dbReference type="GO" id="GO:0016020">
    <property type="term" value="C:membrane"/>
    <property type="evidence" value="ECO:0007669"/>
    <property type="project" value="UniProtKB-SubCell"/>
</dbReference>
<comment type="caution">
    <text evidence="7">The sequence shown here is derived from an EMBL/GenBank/DDBJ whole genome shotgun (WGS) entry which is preliminary data.</text>
</comment>
<proteinExistence type="predicted"/>
<evidence type="ECO:0000313" key="8">
    <source>
        <dbReference type="Proteomes" id="UP000193303"/>
    </source>
</evidence>
<keyword evidence="4" id="KW-0472">Membrane</keyword>
<name>A0A1X3DHU7_9NEIS</name>